<feature type="compositionally biased region" description="Polar residues" evidence="1">
    <location>
        <begin position="403"/>
        <end position="419"/>
    </location>
</feature>
<proteinExistence type="predicted"/>
<dbReference type="AlphaFoldDB" id="F4S6A9"/>
<feature type="compositionally biased region" description="Polar residues" evidence="1">
    <location>
        <begin position="181"/>
        <end position="190"/>
    </location>
</feature>
<name>F4S6A9_MELLP</name>
<dbReference type="RefSeq" id="XP_007416954.1">
    <property type="nucleotide sequence ID" value="XM_007416892.1"/>
</dbReference>
<gene>
    <name evidence="2" type="ORF">MELLADRAFT_112382</name>
</gene>
<dbReference type="InParanoid" id="F4S6A9"/>
<protein>
    <submittedName>
        <fullName evidence="2">Uncharacterized protein</fullName>
    </submittedName>
</protein>
<dbReference type="EMBL" id="GL883154">
    <property type="protein sequence ID" value="EGF99831.1"/>
    <property type="molecule type" value="Genomic_DNA"/>
</dbReference>
<evidence type="ECO:0000313" key="2">
    <source>
        <dbReference type="EMBL" id="EGF99831.1"/>
    </source>
</evidence>
<feature type="region of interest" description="Disordered" evidence="1">
    <location>
        <begin position="181"/>
        <end position="219"/>
    </location>
</feature>
<dbReference type="eggNOG" id="ENOG502S1JP">
    <property type="taxonomic scope" value="Eukaryota"/>
</dbReference>
<feature type="compositionally biased region" description="Polar residues" evidence="1">
    <location>
        <begin position="366"/>
        <end position="395"/>
    </location>
</feature>
<dbReference type="STRING" id="747676.F4S6A9"/>
<feature type="region of interest" description="Disordered" evidence="1">
    <location>
        <begin position="357"/>
        <end position="419"/>
    </location>
</feature>
<evidence type="ECO:0000256" key="1">
    <source>
        <dbReference type="SAM" id="MobiDB-lite"/>
    </source>
</evidence>
<dbReference type="Proteomes" id="UP000001072">
    <property type="component" value="Unassembled WGS sequence"/>
</dbReference>
<accession>F4S6A9</accession>
<dbReference type="VEuPathDB" id="FungiDB:MELLADRAFT_112382"/>
<sequence length="462" mass="49616">MTPMCGVRLSKYFIQFALTYLVLKINLCQSQFIDFQYFTPALSIINGPQPDQNIDAGQNLQFSLEVSGNGKLPPASLEPGNQQATTILSLSVFLINADLNMTIFENLNLLELERGSSVKHYDFQLPSCTPSGTYQLKYEMSDIYWSVIIFLRSHIMRLGSPLLCCSPLSKLNSDINVNNPDGHSSKTCQGATPPKDKPQDSKPPAQPFLGKGTTGLDIKTDSMEAPTAAPVDVPAAKPVDVPVAKPVDAPVAEFAEGLLSHDIVNRATAADLGVLQAKSDSQTSATTPKAVPFSQFKIENVKKAPLAVTLVSEAPSTKEETPSAEGLAVAEALTKNSSPSSDGSKAKFSSLGNQKFTKSVADARQKASSSANHQGSNDKNSDPQSNIHDPLSNQKTSHETQNHEQTLSPNHSQSVFSNKSSKDGKLFGVPLISSASSSTSIVTNHRTLYHLLIFLCLISLSL</sequence>
<dbReference type="GeneID" id="18924655"/>
<organism evidence="3">
    <name type="scientific">Melampsora larici-populina (strain 98AG31 / pathotype 3-4-7)</name>
    <name type="common">Poplar leaf rust fungus</name>
    <dbReference type="NCBI Taxonomy" id="747676"/>
    <lineage>
        <taxon>Eukaryota</taxon>
        <taxon>Fungi</taxon>
        <taxon>Dikarya</taxon>
        <taxon>Basidiomycota</taxon>
        <taxon>Pucciniomycotina</taxon>
        <taxon>Pucciniomycetes</taxon>
        <taxon>Pucciniales</taxon>
        <taxon>Melampsoraceae</taxon>
        <taxon>Melampsora</taxon>
    </lineage>
</organism>
<keyword evidence="3" id="KW-1185">Reference proteome</keyword>
<dbReference type="OrthoDB" id="3267335at2759"/>
<dbReference type="HOGENOM" id="CLU_591941_0_0_1"/>
<evidence type="ECO:0000313" key="3">
    <source>
        <dbReference type="Proteomes" id="UP000001072"/>
    </source>
</evidence>
<dbReference type="KEGG" id="mlr:MELLADRAFT_112382"/>
<reference evidence="3" key="1">
    <citation type="journal article" date="2011" name="Proc. Natl. Acad. Sci. U.S.A.">
        <title>Obligate biotrophy features unraveled by the genomic analysis of rust fungi.</title>
        <authorList>
            <person name="Duplessis S."/>
            <person name="Cuomo C.A."/>
            <person name="Lin Y.-C."/>
            <person name="Aerts A."/>
            <person name="Tisserant E."/>
            <person name="Veneault-Fourrey C."/>
            <person name="Joly D.L."/>
            <person name="Hacquard S."/>
            <person name="Amselem J."/>
            <person name="Cantarel B.L."/>
            <person name="Chiu R."/>
            <person name="Coutinho P.M."/>
            <person name="Feau N."/>
            <person name="Field M."/>
            <person name="Frey P."/>
            <person name="Gelhaye E."/>
            <person name="Goldberg J."/>
            <person name="Grabherr M.G."/>
            <person name="Kodira C.D."/>
            <person name="Kohler A."/>
            <person name="Kuees U."/>
            <person name="Lindquist E.A."/>
            <person name="Lucas S.M."/>
            <person name="Mago R."/>
            <person name="Mauceli E."/>
            <person name="Morin E."/>
            <person name="Murat C."/>
            <person name="Pangilinan J.L."/>
            <person name="Park R."/>
            <person name="Pearson M."/>
            <person name="Quesneville H."/>
            <person name="Rouhier N."/>
            <person name="Sakthikumar S."/>
            <person name="Salamov A.A."/>
            <person name="Schmutz J."/>
            <person name="Selles B."/>
            <person name="Shapiro H."/>
            <person name="Tanguay P."/>
            <person name="Tuskan G.A."/>
            <person name="Henrissat B."/>
            <person name="Van de Peer Y."/>
            <person name="Rouze P."/>
            <person name="Ellis J.G."/>
            <person name="Dodds P.N."/>
            <person name="Schein J.E."/>
            <person name="Zhong S."/>
            <person name="Hamelin R.C."/>
            <person name="Grigoriev I.V."/>
            <person name="Szabo L.J."/>
            <person name="Martin F."/>
        </authorList>
    </citation>
    <scope>NUCLEOTIDE SEQUENCE [LARGE SCALE GENOMIC DNA]</scope>
    <source>
        <strain evidence="3">98AG31 / pathotype 3-4-7</strain>
    </source>
</reference>